<sequence length="388" mass="43142">MDTFSNTSYQCYFDNAATTRVRDEVADKIVDVLKNNYGNPSSTHSYGRPSKSLIEVSRKEIAAHLNVSSSEIIFTSGGTEADNLILRSAARDLNIKHFISSNIEHHAVIHTLDELEKDYNVKVSFVKLDNNGGIDYDNLNEILTKSKDKCLVSLMHVNNEIGNMLDLEKVSNICLEHNALFHSDTVQTIGHYNINLSKTEIDFIVASAHKFHGPKGVGFAYINKSSSLRPLIFGGMQERGYRAGTESVHNIVGMSEALNISISKLEEETKHIYDLKQYFIDKLKSSIKGVKFNGCSEDMEKSTYTILNVQFPLEKSKAELFLFKLDLKGIACSKGSACQSGSDAGSHVLNEVLNKDALKNVSIRFSLSVYNTKDQIDIVVNEIGNLLD</sequence>
<comment type="similarity">
    <text evidence="2">Belongs to the class-V pyridoxal-phosphate-dependent aminotransferase family. NifS/IscS subfamily.</text>
</comment>
<evidence type="ECO:0000256" key="3">
    <source>
        <dbReference type="ARBA" id="ARBA00012239"/>
    </source>
</evidence>
<dbReference type="InterPro" id="IPR015422">
    <property type="entry name" value="PyrdxlP-dep_Trfase_small"/>
</dbReference>
<evidence type="ECO:0000259" key="9">
    <source>
        <dbReference type="Pfam" id="PF00266"/>
    </source>
</evidence>
<evidence type="ECO:0000256" key="2">
    <source>
        <dbReference type="ARBA" id="ARBA00006490"/>
    </source>
</evidence>
<evidence type="ECO:0000256" key="7">
    <source>
        <dbReference type="ARBA" id="ARBA00023004"/>
    </source>
</evidence>
<keyword evidence="7" id="KW-0408">Iron</keyword>
<dbReference type="InterPro" id="IPR020578">
    <property type="entry name" value="Aminotrans_V_PyrdxlP_BS"/>
</dbReference>
<dbReference type="GO" id="GO:0031071">
    <property type="term" value="F:cysteine desulfurase activity"/>
    <property type="evidence" value="ECO:0007669"/>
    <property type="project" value="UniProtKB-EC"/>
</dbReference>
<evidence type="ECO:0000256" key="6">
    <source>
        <dbReference type="ARBA" id="ARBA00022898"/>
    </source>
</evidence>
<proteinExistence type="inferred from homology"/>
<name>A0A381TGB6_9ZZZZ</name>
<dbReference type="GO" id="GO:0046872">
    <property type="term" value="F:metal ion binding"/>
    <property type="evidence" value="ECO:0007669"/>
    <property type="project" value="UniProtKB-KW"/>
</dbReference>
<comment type="cofactor">
    <cofactor evidence="1">
        <name>pyridoxal 5'-phosphate</name>
        <dbReference type="ChEBI" id="CHEBI:597326"/>
    </cofactor>
</comment>
<organism evidence="10">
    <name type="scientific">marine metagenome</name>
    <dbReference type="NCBI Taxonomy" id="408172"/>
    <lineage>
        <taxon>unclassified sequences</taxon>
        <taxon>metagenomes</taxon>
        <taxon>ecological metagenomes</taxon>
    </lineage>
</organism>
<keyword evidence="8" id="KW-0411">Iron-sulfur</keyword>
<dbReference type="GO" id="GO:0051536">
    <property type="term" value="F:iron-sulfur cluster binding"/>
    <property type="evidence" value="ECO:0007669"/>
    <property type="project" value="UniProtKB-KW"/>
</dbReference>
<keyword evidence="6" id="KW-0663">Pyridoxal phosphate</keyword>
<evidence type="ECO:0000256" key="1">
    <source>
        <dbReference type="ARBA" id="ARBA00001933"/>
    </source>
</evidence>
<evidence type="ECO:0000313" key="10">
    <source>
        <dbReference type="EMBL" id="SVA13807.1"/>
    </source>
</evidence>
<feature type="domain" description="Aminotransferase class V" evidence="9">
    <location>
        <begin position="12"/>
        <end position="378"/>
    </location>
</feature>
<dbReference type="SUPFAM" id="SSF53383">
    <property type="entry name" value="PLP-dependent transferases"/>
    <property type="match status" value="1"/>
</dbReference>
<dbReference type="EC" id="2.8.1.7" evidence="3"/>
<gene>
    <name evidence="10" type="ORF">METZ01_LOCUS66661</name>
</gene>
<protein>
    <recommendedName>
        <fullName evidence="3">cysteine desulfurase</fullName>
        <ecNumber evidence="3">2.8.1.7</ecNumber>
    </recommendedName>
</protein>
<dbReference type="Gene3D" id="1.10.260.50">
    <property type="match status" value="1"/>
</dbReference>
<dbReference type="Gene3D" id="3.90.1150.10">
    <property type="entry name" value="Aspartate Aminotransferase, domain 1"/>
    <property type="match status" value="1"/>
</dbReference>
<dbReference type="PIRSF" id="PIRSF005572">
    <property type="entry name" value="NifS"/>
    <property type="match status" value="1"/>
</dbReference>
<dbReference type="Pfam" id="PF00266">
    <property type="entry name" value="Aminotran_5"/>
    <property type="match status" value="1"/>
</dbReference>
<evidence type="ECO:0000256" key="8">
    <source>
        <dbReference type="ARBA" id="ARBA00023014"/>
    </source>
</evidence>
<keyword evidence="4" id="KW-0808">Transferase</keyword>
<evidence type="ECO:0000256" key="4">
    <source>
        <dbReference type="ARBA" id="ARBA00022679"/>
    </source>
</evidence>
<dbReference type="InterPro" id="IPR000192">
    <property type="entry name" value="Aminotrans_V_dom"/>
</dbReference>
<dbReference type="PANTHER" id="PTHR11601:SF34">
    <property type="entry name" value="CYSTEINE DESULFURASE"/>
    <property type="match status" value="1"/>
</dbReference>
<dbReference type="AlphaFoldDB" id="A0A381TGB6"/>
<accession>A0A381TGB6</accession>
<dbReference type="EMBL" id="UINC01004366">
    <property type="protein sequence ID" value="SVA13807.1"/>
    <property type="molecule type" value="Genomic_DNA"/>
</dbReference>
<dbReference type="PROSITE" id="PS00595">
    <property type="entry name" value="AA_TRANSFER_CLASS_5"/>
    <property type="match status" value="1"/>
</dbReference>
<dbReference type="InterPro" id="IPR015424">
    <property type="entry name" value="PyrdxlP-dep_Trfase"/>
</dbReference>
<dbReference type="Gene3D" id="3.40.640.10">
    <property type="entry name" value="Type I PLP-dependent aspartate aminotransferase-like (Major domain)"/>
    <property type="match status" value="1"/>
</dbReference>
<keyword evidence="5" id="KW-0479">Metal-binding</keyword>
<dbReference type="PANTHER" id="PTHR11601">
    <property type="entry name" value="CYSTEINE DESULFURYLASE FAMILY MEMBER"/>
    <property type="match status" value="1"/>
</dbReference>
<dbReference type="InterPro" id="IPR016454">
    <property type="entry name" value="Cysteine_dSase"/>
</dbReference>
<dbReference type="InterPro" id="IPR015421">
    <property type="entry name" value="PyrdxlP-dep_Trfase_major"/>
</dbReference>
<evidence type="ECO:0000256" key="5">
    <source>
        <dbReference type="ARBA" id="ARBA00022723"/>
    </source>
</evidence>
<reference evidence="10" key="1">
    <citation type="submission" date="2018-05" db="EMBL/GenBank/DDBJ databases">
        <authorList>
            <person name="Lanie J.A."/>
            <person name="Ng W.-L."/>
            <person name="Kazmierczak K.M."/>
            <person name="Andrzejewski T.M."/>
            <person name="Davidsen T.M."/>
            <person name="Wayne K.J."/>
            <person name="Tettelin H."/>
            <person name="Glass J.I."/>
            <person name="Rusch D."/>
            <person name="Podicherti R."/>
            <person name="Tsui H.-C.T."/>
            <person name="Winkler M.E."/>
        </authorList>
    </citation>
    <scope>NUCLEOTIDE SEQUENCE</scope>
</reference>